<dbReference type="PROSITE" id="PS00498">
    <property type="entry name" value="TYROSINASE_2"/>
    <property type="match status" value="1"/>
</dbReference>
<evidence type="ECO:0000313" key="9">
    <source>
        <dbReference type="Proteomes" id="UP000254866"/>
    </source>
</evidence>
<sequence length="600" mass="66926">MLFRYLSSLWLFSWAFFIRVAITADVPVGVPGGPQYYPVTGSNSGVTSQSGSRPFRRNILDLQKDVPAWSLYVQALASMQKANESSQLSYFQVAGIHGRPYITWNNVNEVPGSSWRGYCTHSSVLFLNWHRPYLALFEQILGGYAQDIAKQYPASVSSVYQDAADNLRMPYWDWASTPEMPDIINHATIQIDTPTGTQSVSNPLLQYTFQKFPFDPSYFPSNTVFANDRYTKRSPDTATSESNPATANYWLANNKIMERTWSALVKSKDFNSFSTTAVSGPSLEAIHNDIHGDVGGSYGHMMALEYSAFDPIFWLHHTNVDRLFAMWQAINPNSSMTPLSEPGTYAILRNSIDTVDTPLPPFTYNTQGNTYTSASSSNTRTFGYTYPEVEDWSQSPEQLKANVSAQINRMYDPNGMFHKKSRSITPRPSLQDRSALIPGSTIREWSIAIEVSKFALDGDNFAVRFFLGDVPSDPKDWPRSPSCAGSVLIMPPPHIGDQPMREVILHDEISLEKAVAKSSHDSNSVGDVVPYLKGILNWRVQKLDGTVVSNDQIPSLKVTVFDEMVTLPKDITELPQYGSKTVHEEITNSKAGGYGRTTAN</sequence>
<evidence type="ECO:0000256" key="2">
    <source>
        <dbReference type="ARBA" id="ARBA00022723"/>
    </source>
</evidence>
<proteinExistence type="predicted"/>
<evidence type="ECO:0000256" key="4">
    <source>
        <dbReference type="ARBA" id="ARBA00023033"/>
    </source>
</evidence>
<dbReference type="GeneID" id="43594888"/>
<dbReference type="PRINTS" id="PR00092">
    <property type="entry name" value="TYROSINASE"/>
</dbReference>
<accession>A0A370U2Q0</accession>
<dbReference type="InterPro" id="IPR050316">
    <property type="entry name" value="Tyrosinase/Hemocyanin"/>
</dbReference>
<keyword evidence="2" id="KW-0479">Metal-binding</keyword>
<dbReference type="Gene3D" id="1.10.1280.10">
    <property type="entry name" value="Di-copper center containing domain from catechol oxidase"/>
    <property type="match status" value="1"/>
</dbReference>
<evidence type="ECO:0000256" key="5">
    <source>
        <dbReference type="SAM" id="SignalP"/>
    </source>
</evidence>
<dbReference type="SUPFAM" id="SSF48056">
    <property type="entry name" value="Di-copper centre-containing domain"/>
    <property type="match status" value="1"/>
</dbReference>
<reference evidence="8 9" key="1">
    <citation type="journal article" date="2018" name="IMA Fungus">
        <title>IMA Genome-F 9: Draft genome sequence of Annulohypoxylon stygium, Aspergillus mulundensis, Berkeleyomyces basicola (syn. Thielaviopsis basicola), Ceratocystis smalleyi, two Cercospora beticola strains, Coleophoma cylindrospora, Fusarium fracticaudum, Phialophora cf. hyalina, and Morchella septimelata.</title>
        <authorList>
            <person name="Wingfield B.D."/>
            <person name="Bills G.F."/>
            <person name="Dong Y."/>
            <person name="Huang W."/>
            <person name="Nel W.J."/>
            <person name="Swalarsk-Parry B.S."/>
            <person name="Vaghefi N."/>
            <person name="Wilken P.M."/>
            <person name="An Z."/>
            <person name="de Beer Z.W."/>
            <person name="De Vos L."/>
            <person name="Chen L."/>
            <person name="Duong T.A."/>
            <person name="Gao Y."/>
            <person name="Hammerbacher A."/>
            <person name="Kikkert J.R."/>
            <person name="Li Y."/>
            <person name="Li H."/>
            <person name="Li K."/>
            <person name="Li Q."/>
            <person name="Liu X."/>
            <person name="Ma X."/>
            <person name="Naidoo K."/>
            <person name="Pethybridge S.J."/>
            <person name="Sun J."/>
            <person name="Steenkamp E.T."/>
            <person name="van der Nest M.A."/>
            <person name="van Wyk S."/>
            <person name="Wingfield M.J."/>
            <person name="Xiong C."/>
            <person name="Yue Q."/>
            <person name="Zhang X."/>
        </authorList>
    </citation>
    <scope>NUCLEOTIDE SEQUENCE [LARGE SCALE GENOMIC DNA]</scope>
    <source>
        <strain evidence="8 9">BP 5553</strain>
    </source>
</reference>
<feature type="domain" description="Tyrosinase copper-binding" evidence="7">
    <location>
        <begin position="310"/>
        <end position="321"/>
    </location>
</feature>
<dbReference type="PROSITE" id="PS00497">
    <property type="entry name" value="TYROSINASE_1"/>
    <property type="match status" value="1"/>
</dbReference>
<comment type="cofactor">
    <cofactor evidence="1">
        <name>Cu(2+)</name>
        <dbReference type="ChEBI" id="CHEBI:29036"/>
    </cofactor>
</comment>
<evidence type="ECO:0000256" key="1">
    <source>
        <dbReference type="ARBA" id="ARBA00001973"/>
    </source>
</evidence>
<comment type="caution">
    <text evidence="8">The sequence shown here is derived from an EMBL/GenBank/DDBJ whole genome shotgun (WGS) entry which is preliminary data.</text>
</comment>
<dbReference type="GO" id="GO:0046872">
    <property type="term" value="F:metal ion binding"/>
    <property type="evidence" value="ECO:0007669"/>
    <property type="project" value="UniProtKB-KW"/>
</dbReference>
<evidence type="ECO:0000259" key="6">
    <source>
        <dbReference type="PROSITE" id="PS00497"/>
    </source>
</evidence>
<evidence type="ECO:0000259" key="7">
    <source>
        <dbReference type="PROSITE" id="PS00498"/>
    </source>
</evidence>
<dbReference type="RefSeq" id="XP_031874716.1">
    <property type="nucleotide sequence ID" value="XM_032010662.1"/>
</dbReference>
<dbReference type="InterPro" id="IPR041640">
    <property type="entry name" value="Tyrosinase_C"/>
</dbReference>
<dbReference type="InterPro" id="IPR002227">
    <property type="entry name" value="Tyrosinase_Cu-bd"/>
</dbReference>
<organism evidence="8 9">
    <name type="scientific">Venustampulla echinocandica</name>
    <dbReference type="NCBI Taxonomy" id="2656787"/>
    <lineage>
        <taxon>Eukaryota</taxon>
        <taxon>Fungi</taxon>
        <taxon>Dikarya</taxon>
        <taxon>Ascomycota</taxon>
        <taxon>Pezizomycotina</taxon>
        <taxon>Leotiomycetes</taxon>
        <taxon>Helotiales</taxon>
        <taxon>Pleuroascaceae</taxon>
        <taxon>Venustampulla</taxon>
    </lineage>
</organism>
<dbReference type="EMBL" id="NPIC01000001">
    <property type="protein sequence ID" value="RDL42060.1"/>
    <property type="molecule type" value="Genomic_DNA"/>
</dbReference>
<protein>
    <recommendedName>
        <fullName evidence="6 7">Tyrosinase copper-binding domain-containing protein</fullName>
    </recommendedName>
</protein>
<keyword evidence="3" id="KW-0560">Oxidoreductase</keyword>
<keyword evidence="5" id="KW-0732">Signal</keyword>
<evidence type="ECO:0000313" key="8">
    <source>
        <dbReference type="EMBL" id="RDL42060.1"/>
    </source>
</evidence>
<feature type="chain" id="PRO_5016968497" description="Tyrosinase copper-binding domain-containing protein" evidence="5">
    <location>
        <begin position="24"/>
        <end position="600"/>
    </location>
</feature>
<dbReference type="AlphaFoldDB" id="A0A370U2Q0"/>
<gene>
    <name evidence="8" type="ORF">BP5553_02039</name>
</gene>
<dbReference type="Pfam" id="PF18132">
    <property type="entry name" value="Tyrosinase_C"/>
    <property type="match status" value="1"/>
</dbReference>
<keyword evidence="9" id="KW-1185">Reference proteome</keyword>
<dbReference type="GO" id="GO:0004497">
    <property type="term" value="F:monooxygenase activity"/>
    <property type="evidence" value="ECO:0007669"/>
    <property type="project" value="UniProtKB-KW"/>
</dbReference>
<name>A0A370U2Q0_9HELO</name>
<dbReference type="STRING" id="2656787.A0A370U2Q0"/>
<keyword evidence="4" id="KW-0503">Monooxygenase</keyword>
<evidence type="ECO:0000256" key="3">
    <source>
        <dbReference type="ARBA" id="ARBA00023002"/>
    </source>
</evidence>
<dbReference type="OrthoDB" id="1658288at2759"/>
<feature type="domain" description="Tyrosinase copper-binding" evidence="6">
    <location>
        <begin position="121"/>
        <end position="138"/>
    </location>
</feature>
<dbReference type="Proteomes" id="UP000254866">
    <property type="component" value="Unassembled WGS sequence"/>
</dbReference>
<dbReference type="PANTHER" id="PTHR11474:SF131">
    <property type="entry name" value="TYROSINASE COPPER-BINDING DOMAIN-CONTAINING PROTEIN"/>
    <property type="match status" value="1"/>
</dbReference>
<dbReference type="PANTHER" id="PTHR11474">
    <property type="entry name" value="TYROSINASE FAMILY MEMBER"/>
    <property type="match status" value="1"/>
</dbReference>
<feature type="signal peptide" evidence="5">
    <location>
        <begin position="1"/>
        <end position="23"/>
    </location>
</feature>
<dbReference type="Pfam" id="PF00264">
    <property type="entry name" value="Tyrosinase"/>
    <property type="match status" value="1"/>
</dbReference>
<dbReference type="Gene3D" id="2.60.310.20">
    <property type="match status" value="1"/>
</dbReference>
<dbReference type="InterPro" id="IPR008922">
    <property type="entry name" value="Di-copper_centre_dom_sf"/>
</dbReference>